<dbReference type="Gene3D" id="1.10.418.10">
    <property type="entry name" value="Calponin-like domain"/>
    <property type="match status" value="2"/>
</dbReference>
<dbReference type="EMBL" id="ON500532">
    <property type="protein sequence ID" value="WAW84872.1"/>
    <property type="molecule type" value="mRNA"/>
</dbReference>
<feature type="repeat" description="Filamin" evidence="4">
    <location>
        <begin position="1534"/>
        <end position="1629"/>
    </location>
</feature>
<reference evidence="7" key="1">
    <citation type="submission" date="2022-05" db="EMBL/GenBank/DDBJ databases">
        <authorList>
            <person name="Mikhailov K."/>
            <person name="Kravchuk O."/>
            <person name="Lyupina Y."/>
            <person name="Adameyko K."/>
        </authorList>
    </citation>
    <scope>NUCLEOTIDE SEQUENCE</scope>
</reference>
<dbReference type="PROSITE" id="PS00019">
    <property type="entry name" value="ACTININ_1"/>
    <property type="match status" value="1"/>
</dbReference>
<dbReference type="InterPro" id="IPR001298">
    <property type="entry name" value="Filamin/ABP280_rpt"/>
</dbReference>
<dbReference type="InterPro" id="IPR001589">
    <property type="entry name" value="Actinin_actin-bd_CS"/>
</dbReference>
<feature type="repeat" description="Filamin" evidence="4">
    <location>
        <begin position="1717"/>
        <end position="1808"/>
    </location>
</feature>
<comment type="similarity">
    <text evidence="1">Belongs to the filamin family.</text>
</comment>
<feature type="repeat" description="Filamin" evidence="4">
    <location>
        <begin position="1421"/>
        <end position="1536"/>
    </location>
</feature>
<dbReference type="SUPFAM" id="SSF81296">
    <property type="entry name" value="E set domains"/>
    <property type="match status" value="16"/>
</dbReference>
<accession>A0A9F1U437</accession>
<evidence type="ECO:0000256" key="5">
    <source>
        <dbReference type="SAM" id="MobiDB-lite"/>
    </source>
</evidence>
<evidence type="ECO:0000256" key="3">
    <source>
        <dbReference type="ARBA" id="ARBA00023203"/>
    </source>
</evidence>
<feature type="region of interest" description="Disordered" evidence="5">
    <location>
        <begin position="1065"/>
        <end position="1107"/>
    </location>
</feature>
<dbReference type="Pfam" id="PF00307">
    <property type="entry name" value="CH"/>
    <property type="match status" value="2"/>
</dbReference>
<feature type="repeat" description="Filamin" evidence="4">
    <location>
        <begin position="1627"/>
        <end position="1719"/>
    </location>
</feature>
<feature type="repeat" description="Filamin" evidence="4">
    <location>
        <begin position="920"/>
        <end position="1012"/>
    </location>
</feature>
<dbReference type="Pfam" id="PF00630">
    <property type="entry name" value="Filamin"/>
    <property type="match status" value="14"/>
</dbReference>
<feature type="repeat" description="Filamin" evidence="4">
    <location>
        <begin position="728"/>
        <end position="821"/>
    </location>
</feature>
<dbReference type="InterPro" id="IPR017868">
    <property type="entry name" value="Filamin/ABP280_repeat-like"/>
</dbReference>
<evidence type="ECO:0000256" key="2">
    <source>
        <dbReference type="ARBA" id="ARBA00022737"/>
    </source>
</evidence>
<feature type="repeat" description="Filamin" evidence="4">
    <location>
        <begin position="822"/>
        <end position="919"/>
    </location>
</feature>
<evidence type="ECO:0000259" key="6">
    <source>
        <dbReference type="PROSITE" id="PS50021"/>
    </source>
</evidence>
<dbReference type="InterPro" id="IPR013783">
    <property type="entry name" value="Ig-like_fold"/>
</dbReference>
<dbReference type="PANTHER" id="PTHR38537">
    <property type="entry name" value="JITTERBUG, ISOFORM N"/>
    <property type="match status" value="1"/>
</dbReference>
<feature type="repeat" description="Filamin" evidence="4">
    <location>
        <begin position="1234"/>
        <end position="1327"/>
    </location>
</feature>
<dbReference type="InterPro" id="IPR014756">
    <property type="entry name" value="Ig_E-set"/>
</dbReference>
<dbReference type="GO" id="GO:0030036">
    <property type="term" value="P:actin cytoskeleton organization"/>
    <property type="evidence" value="ECO:0007669"/>
    <property type="project" value="InterPro"/>
</dbReference>
<dbReference type="Gene3D" id="2.60.40.10">
    <property type="entry name" value="Immunoglobulins"/>
    <property type="match status" value="16"/>
</dbReference>
<dbReference type="InterPro" id="IPR036872">
    <property type="entry name" value="CH_dom_sf"/>
</dbReference>
<name>A0A9F1U437_HALDU</name>
<dbReference type="FunFam" id="1.10.418.10:FF:000006">
    <property type="entry name" value="Filamin-B isoform A"/>
    <property type="match status" value="1"/>
</dbReference>
<evidence type="ECO:0000313" key="7">
    <source>
        <dbReference type="EMBL" id="WAW84872.1"/>
    </source>
</evidence>
<feature type="domain" description="Calponin-homology (CH)" evidence="6">
    <location>
        <begin position="130"/>
        <end position="235"/>
    </location>
</feature>
<evidence type="ECO:0000256" key="1">
    <source>
        <dbReference type="ARBA" id="ARBA00009238"/>
    </source>
</evidence>
<feature type="repeat" description="Filamin" evidence="4">
    <location>
        <begin position="1013"/>
        <end position="1140"/>
    </location>
</feature>
<proteinExistence type="evidence at transcript level"/>
<sequence>MEQEWKRIQKKTFTRWCNEQLRGTGQDVNDVAVDFCDGLKLIRLLEVLSGKPFKRYNRRPRVQAQKIENVQLALGFLIGEGIKLVNIGAEDIVTPNLKLILGLVWTLILNYQIAVGLAAEDTAQVGSKKVSPKQGLLDFVNDKINMPDRRVANFRSDWNDGVIVAALVDAMAPGLCPEFGTFDPRDALKNAAHAMKLAEDWLGIPQVLLPEDMVNPNVDDLSVMTYVSMFPEAQLKEGAPIKLSGSDPSKVKVYGRGVEPEGLTSDDPSAEFTIDVSEAGAGNLDIVLEGPGGQDELFITDNKDGTFVCSYVPDVPGPYSAKINWGGQSVPGSPFNIHVAEGADPGECKAYGPGLENKNLKEGCETEFWVETQGAGEGTLSFTISGPKGPISAGNSMRVEDEGNGRCHVFYTAPTAGQYVVEILFSGLHVDESPYNVHVAQDRADASKCRAEGDGITGRNLEVGRSCPFWLHTKGAGKGEPSINIRNKSGPVPVHCKPMYDEVYEYTYMPEEDGEYVLTVKYGGENIPGSRFKVNVEPPTDPSKCVASGPGLEIQGVRVNIPTKFEVRTKGAGHGDLDVAITGPEGNQIIPDCVTSPYTYDYTYEANFPGIYTVDATYANQHIPGSPYRVAITDTNKVRITGPGMKGEFLPIEGPLEYFIDAREAGPGKVACSVQGPMRPDDYDQSAPKITDNGDGTFLINYTPVDAGRLKMNATFAEAAIPETPVKLHVYDASQVVAEGKGLDDGNISGEITTFGVDMRKGGEGRLAVSIDGPSRTPVTIKDQANNMVKCEYIPLVPGEYNVSILWEGDHIPSSPFHIRVRPAIDPSAVVCYGEGVEGENLFTDMWAEFHIDFKKAGKGELQVRVNGPGGGEELNTEDVEKGLRKARYYIDPDEAGEYTTEVLFADQPVPGSPFKVFANWRTDPSKVKAYGPGLEGGLAGEWVDFTINMSKAGNGSLDVSIEGPSESEANVDDRGDGTAVVKYNPFEPGEYTVNVSFANESIPGSPFNPVFLPPADASKVKVFGPGIQLYGVKVGDSGDFTVDTSEAGLGALDVYVDAQNVGLANGVPRRSSTPTGSNDSKSISRRRASSFRSGTRPQITNNQDGSYSVLYNPRKVGPYNVSVTFNQAEVPNSPFLVNVSDPTKVLISGPGVKTADKVQCIDKTMAYAVDTSIAGCAELQASYDTPDGAGNEVLIDKQSEGRYLLKYNPEAVGPHKLNVEFGMVAIPKTPVEVEIVDPSKVEVSGDCFDAYTRVESPVSFTVNATEAGEGELGVNMQGPAESEIKSKKQADGTVDFIFYPTTPGQYELDFTYSGKPVPDCPSTIFVYDPSEVVASGPGISGDGTRVGKPAKVVVDTTRAGKAPLTASIKYPNGEEATLELQPDQETPGVFEGEYTTSEPGFCEVQVAYNNEPALNSPFQVPFVDPEAVEVKPPEVDEEISAEWADGVEASTGQPPIFAIVGEPTVVDITTGQAGPGTLEAQFNSGGGTPVDIDYNLSEVEPDHYNLVFIPHEPVDMELDVLYNSFETRPPQKVIVSDPKACKAFGPGLESGLLANEETHFFVETDKAGPGKVSAILSSPDGTEEPCIVEQCEDNLYKAFYTPNAAGDHAVNVEYAKRPVKDSPFTVSVCNPYAVKAYGKGLESAVVDEEAEFIVDTRDAGEGALGILVEGSQETVVTCVDNEDGTFQVTYVPTEAGKYKVMMKFADVEIPGSPFPVRVERPPPNASKCVVSDLDTPGSFTVDASLAGGNGLLEVGAVGEFAPIKFVSATHIGNFKFQNNYEAEPGVTTITVKWHGEHVPGSPFTVFL</sequence>
<feature type="repeat" description="Filamin" evidence="4">
    <location>
        <begin position="340"/>
        <end position="439"/>
    </location>
</feature>
<dbReference type="PROSITE" id="PS50194">
    <property type="entry name" value="FILAMIN_REPEAT"/>
    <property type="match status" value="16"/>
</dbReference>
<keyword evidence="2" id="KW-0677">Repeat</keyword>
<feature type="repeat" description="Filamin" evidence="4">
    <location>
        <begin position="441"/>
        <end position="536"/>
    </location>
</feature>
<dbReference type="PANTHER" id="PTHR38537:SF8">
    <property type="entry name" value="FILAMIN-A"/>
    <property type="match status" value="1"/>
</dbReference>
<dbReference type="CDD" id="cd21227">
    <property type="entry name" value="CH_jitterbug-like_rpt1"/>
    <property type="match status" value="1"/>
</dbReference>
<evidence type="ECO:0000256" key="4">
    <source>
        <dbReference type="PROSITE-ProRule" id="PRU00087"/>
    </source>
</evidence>
<dbReference type="SMART" id="SM00033">
    <property type="entry name" value="CH"/>
    <property type="match status" value="2"/>
</dbReference>
<organism evidence="7">
    <name type="scientific">Halisarca dujardinii</name>
    <name type="common">Dujardin's slime sponge</name>
    <dbReference type="NCBI Taxonomy" id="2583056"/>
    <lineage>
        <taxon>Eukaryota</taxon>
        <taxon>Metazoa</taxon>
        <taxon>Porifera</taxon>
        <taxon>Demospongiae</taxon>
        <taxon>Verongimorpha</taxon>
        <taxon>Chondrillida</taxon>
        <taxon>Halisarcidae</taxon>
        <taxon>Halisarca</taxon>
    </lineage>
</organism>
<dbReference type="SMART" id="SM00557">
    <property type="entry name" value="IG_FLMN"/>
    <property type="match status" value="15"/>
</dbReference>
<dbReference type="SUPFAM" id="SSF47576">
    <property type="entry name" value="Calponin-homology domain, CH-domain"/>
    <property type="match status" value="1"/>
</dbReference>
<feature type="repeat" description="Filamin" evidence="4">
    <location>
        <begin position="243"/>
        <end position="339"/>
    </location>
</feature>
<dbReference type="GO" id="GO:0051015">
    <property type="term" value="F:actin filament binding"/>
    <property type="evidence" value="ECO:0007669"/>
    <property type="project" value="InterPro"/>
</dbReference>
<dbReference type="FunFam" id="2.60.40.10:FF:000001">
    <property type="entry name" value="Filamin-C isoform b"/>
    <property type="match status" value="1"/>
</dbReference>
<feature type="repeat" description="Filamin" evidence="4">
    <location>
        <begin position="537"/>
        <end position="632"/>
    </location>
</feature>
<protein>
    <submittedName>
        <fullName evidence="7">Filamin-like 2</fullName>
    </submittedName>
</protein>
<feature type="repeat" description="Filamin" evidence="4">
    <location>
        <begin position="630"/>
        <end position="730"/>
    </location>
</feature>
<feature type="repeat" description="Filamin" evidence="4">
    <location>
        <begin position="1138"/>
        <end position="1236"/>
    </location>
</feature>
<dbReference type="InterPro" id="IPR044801">
    <property type="entry name" value="Filamin"/>
</dbReference>
<dbReference type="InterPro" id="IPR001715">
    <property type="entry name" value="CH_dom"/>
</dbReference>
<feature type="repeat" description="Filamin" evidence="4">
    <location>
        <begin position="1325"/>
        <end position="1423"/>
    </location>
</feature>
<feature type="domain" description="Calponin-homology (CH)" evidence="6">
    <location>
        <begin position="7"/>
        <end position="112"/>
    </location>
</feature>
<feature type="compositionally biased region" description="Polar residues" evidence="5">
    <location>
        <begin position="1071"/>
        <end position="1080"/>
    </location>
</feature>
<dbReference type="PROSITE" id="PS50021">
    <property type="entry name" value="CH"/>
    <property type="match status" value="2"/>
</dbReference>
<keyword evidence="3" id="KW-0009">Actin-binding</keyword>
<feature type="compositionally biased region" description="Polar residues" evidence="5">
    <location>
        <begin position="1098"/>
        <end position="1107"/>
    </location>
</feature>